<dbReference type="Pfam" id="PF00397">
    <property type="entry name" value="WW"/>
    <property type="match status" value="1"/>
</dbReference>
<dbReference type="GO" id="GO:0007265">
    <property type="term" value="P:Ras protein signal transduction"/>
    <property type="evidence" value="ECO:0007669"/>
    <property type="project" value="TreeGrafter"/>
</dbReference>
<dbReference type="EMBL" id="MU620924">
    <property type="protein sequence ID" value="KAI8578971.1"/>
    <property type="molecule type" value="Genomic_DNA"/>
</dbReference>
<feature type="region of interest" description="Disordered" evidence="5">
    <location>
        <begin position="347"/>
        <end position="390"/>
    </location>
</feature>
<dbReference type="SUPFAM" id="SSF50044">
    <property type="entry name" value="SH3-domain"/>
    <property type="match status" value="1"/>
</dbReference>
<dbReference type="Proteomes" id="UP001206595">
    <property type="component" value="Unassembled WGS sequence"/>
</dbReference>
<dbReference type="Pfam" id="PF00018">
    <property type="entry name" value="SH3_1"/>
    <property type="match status" value="1"/>
</dbReference>
<dbReference type="Gene3D" id="1.10.840.10">
    <property type="entry name" value="Ras guanine-nucleotide exchange factors catalytic domain"/>
    <property type="match status" value="1"/>
</dbReference>
<dbReference type="InterPro" id="IPR008937">
    <property type="entry name" value="Ras-like_GEF"/>
</dbReference>
<feature type="compositionally biased region" description="Basic and acidic residues" evidence="5">
    <location>
        <begin position="780"/>
        <end position="793"/>
    </location>
</feature>
<evidence type="ECO:0000259" key="8">
    <source>
        <dbReference type="PROSITE" id="PS50020"/>
    </source>
</evidence>
<feature type="compositionally biased region" description="Low complexity" evidence="5">
    <location>
        <begin position="719"/>
        <end position="738"/>
    </location>
</feature>
<reference evidence="10" key="1">
    <citation type="submission" date="2021-06" db="EMBL/GenBank/DDBJ databases">
        <authorList>
            <consortium name="DOE Joint Genome Institute"/>
            <person name="Mondo S.J."/>
            <person name="Amses K.R."/>
            <person name="Simmons D.R."/>
            <person name="Longcore J.E."/>
            <person name="Seto K."/>
            <person name="Alves G.H."/>
            <person name="Bonds A.E."/>
            <person name="Quandt C.A."/>
            <person name="Davis W.J."/>
            <person name="Chang Y."/>
            <person name="Letcher P.M."/>
            <person name="Powell M.J."/>
            <person name="Kuo A."/>
            <person name="Labutti K."/>
            <person name="Pangilinan J."/>
            <person name="Andreopoulos W."/>
            <person name="Tritt A."/>
            <person name="Riley R."/>
            <person name="Hundley H."/>
            <person name="Johnson J."/>
            <person name="Lipzen A."/>
            <person name="Barry K."/>
            <person name="Berbee M.L."/>
            <person name="Buchler N.E."/>
            <person name="Grigoriev I.V."/>
            <person name="Spatafora J.W."/>
            <person name="Stajich J.E."/>
            <person name="James T.Y."/>
        </authorList>
    </citation>
    <scope>NUCLEOTIDE SEQUENCE</scope>
    <source>
        <strain evidence="10">AG</strain>
    </source>
</reference>
<feature type="domain" description="SH3" evidence="6">
    <location>
        <begin position="5"/>
        <end position="64"/>
    </location>
</feature>
<dbReference type="SMART" id="SM00326">
    <property type="entry name" value="SH3"/>
    <property type="match status" value="1"/>
</dbReference>
<dbReference type="InterPro" id="IPR036020">
    <property type="entry name" value="WW_dom_sf"/>
</dbReference>
<evidence type="ECO:0000259" key="9">
    <source>
        <dbReference type="PROSITE" id="PS50212"/>
    </source>
</evidence>
<dbReference type="InterPro" id="IPR036028">
    <property type="entry name" value="SH3-like_dom_sf"/>
</dbReference>
<dbReference type="Gene3D" id="2.20.70.10">
    <property type="match status" value="2"/>
</dbReference>
<evidence type="ECO:0008006" key="12">
    <source>
        <dbReference type="Google" id="ProtNLM"/>
    </source>
</evidence>
<dbReference type="CDD" id="cd00201">
    <property type="entry name" value="WW"/>
    <property type="match status" value="2"/>
</dbReference>
<dbReference type="InterPro" id="IPR000651">
    <property type="entry name" value="Ras-like_Gua-exchang_fac_N"/>
</dbReference>
<feature type="domain" description="Ras-GEF" evidence="7">
    <location>
        <begin position="1057"/>
        <end position="1292"/>
    </location>
</feature>
<dbReference type="InterPro" id="IPR023578">
    <property type="entry name" value="Ras_GEF_dom_sf"/>
</dbReference>
<keyword evidence="1 4" id="KW-0728">SH3 domain</keyword>
<accession>A0AAD5HDX7</accession>
<dbReference type="SMART" id="SM00229">
    <property type="entry name" value="RasGEFN"/>
    <property type="match status" value="1"/>
</dbReference>
<dbReference type="CDD" id="cd06224">
    <property type="entry name" value="REM"/>
    <property type="match status" value="1"/>
</dbReference>
<dbReference type="SMART" id="SM00456">
    <property type="entry name" value="WW"/>
    <property type="match status" value="2"/>
</dbReference>
<dbReference type="InterPro" id="IPR001452">
    <property type="entry name" value="SH3_domain"/>
</dbReference>
<feature type="region of interest" description="Disordered" evidence="5">
    <location>
        <begin position="280"/>
        <end position="317"/>
    </location>
</feature>
<evidence type="ECO:0000256" key="2">
    <source>
        <dbReference type="ARBA" id="ARBA00022658"/>
    </source>
</evidence>
<evidence type="ECO:0000256" key="5">
    <source>
        <dbReference type="SAM" id="MobiDB-lite"/>
    </source>
</evidence>
<dbReference type="PRINTS" id="PR00452">
    <property type="entry name" value="SH3DOMAIN"/>
</dbReference>
<dbReference type="RefSeq" id="XP_051443975.1">
    <property type="nucleotide sequence ID" value="XM_051589570.1"/>
</dbReference>
<dbReference type="SUPFAM" id="SSF51045">
    <property type="entry name" value="WW domain"/>
    <property type="match status" value="2"/>
</dbReference>
<feature type="compositionally biased region" description="Polar residues" evidence="5">
    <location>
        <begin position="355"/>
        <end position="372"/>
    </location>
</feature>
<name>A0AAD5HDX7_UMBRA</name>
<dbReference type="Gene3D" id="1.20.870.10">
    <property type="entry name" value="Son of sevenless (SoS) protein Chain: S domain 1"/>
    <property type="match status" value="1"/>
</dbReference>
<feature type="region of interest" description="Disordered" evidence="5">
    <location>
        <begin position="191"/>
        <end position="267"/>
    </location>
</feature>
<keyword evidence="11" id="KW-1185">Reference proteome</keyword>
<gene>
    <name evidence="10" type="ORF">K450DRAFT_244370</name>
</gene>
<dbReference type="InterPro" id="IPR001895">
    <property type="entry name" value="RASGEF_cat_dom"/>
</dbReference>
<feature type="compositionally biased region" description="Acidic residues" evidence="5">
    <location>
        <begin position="196"/>
        <end position="211"/>
    </location>
</feature>
<dbReference type="PROSITE" id="PS50212">
    <property type="entry name" value="RASGEF_NTER"/>
    <property type="match status" value="1"/>
</dbReference>
<dbReference type="Gene3D" id="2.30.30.40">
    <property type="entry name" value="SH3 Domains"/>
    <property type="match status" value="1"/>
</dbReference>
<evidence type="ECO:0000313" key="11">
    <source>
        <dbReference type="Proteomes" id="UP001206595"/>
    </source>
</evidence>
<dbReference type="InterPro" id="IPR019804">
    <property type="entry name" value="Ras_G-nucl-exch_fac_CS"/>
</dbReference>
<evidence type="ECO:0000256" key="3">
    <source>
        <dbReference type="PROSITE-ProRule" id="PRU00168"/>
    </source>
</evidence>
<feature type="region of interest" description="Disordered" evidence="5">
    <location>
        <begin position="717"/>
        <end position="751"/>
    </location>
</feature>
<dbReference type="PANTHER" id="PTHR23113">
    <property type="entry name" value="GUANINE NUCLEOTIDE EXCHANGE FACTOR"/>
    <property type="match status" value="1"/>
</dbReference>
<dbReference type="PROSITE" id="PS50002">
    <property type="entry name" value="SH3"/>
    <property type="match status" value="1"/>
</dbReference>
<dbReference type="GO" id="GO:0005085">
    <property type="term" value="F:guanyl-nucleotide exchange factor activity"/>
    <property type="evidence" value="ECO:0007669"/>
    <property type="project" value="UniProtKB-KW"/>
</dbReference>
<evidence type="ECO:0000259" key="7">
    <source>
        <dbReference type="PROSITE" id="PS50009"/>
    </source>
</evidence>
<protein>
    <recommendedName>
        <fullName evidence="12">Ras GEF</fullName>
    </recommendedName>
</protein>
<feature type="compositionally biased region" description="Basic and acidic residues" evidence="5">
    <location>
        <begin position="373"/>
        <end position="383"/>
    </location>
</feature>
<feature type="compositionally biased region" description="Polar residues" evidence="5">
    <location>
        <begin position="283"/>
        <end position="303"/>
    </location>
</feature>
<feature type="compositionally biased region" description="Low complexity" evidence="5">
    <location>
        <begin position="134"/>
        <end position="151"/>
    </location>
</feature>
<organism evidence="10 11">
    <name type="scientific">Umbelopsis ramanniana AG</name>
    <dbReference type="NCBI Taxonomy" id="1314678"/>
    <lineage>
        <taxon>Eukaryota</taxon>
        <taxon>Fungi</taxon>
        <taxon>Fungi incertae sedis</taxon>
        <taxon>Mucoromycota</taxon>
        <taxon>Mucoromycotina</taxon>
        <taxon>Umbelopsidomycetes</taxon>
        <taxon>Umbelopsidales</taxon>
        <taxon>Umbelopsidaceae</taxon>
        <taxon>Umbelopsis</taxon>
    </lineage>
</organism>
<dbReference type="FunFam" id="2.30.30.40:FF:000072">
    <property type="entry name" value="Unconventional Myosin IB"/>
    <property type="match status" value="1"/>
</dbReference>
<feature type="domain" description="WW" evidence="8">
    <location>
        <begin position="161"/>
        <end position="195"/>
    </location>
</feature>
<feature type="region of interest" description="Disordered" evidence="5">
    <location>
        <begin position="129"/>
        <end position="168"/>
    </location>
</feature>
<evidence type="ECO:0000256" key="1">
    <source>
        <dbReference type="ARBA" id="ARBA00022443"/>
    </source>
</evidence>
<feature type="compositionally biased region" description="Polar residues" evidence="5">
    <location>
        <begin position="811"/>
        <end position="821"/>
    </location>
</feature>
<feature type="domain" description="N-terminal Ras-GEF" evidence="9">
    <location>
        <begin position="890"/>
        <end position="1020"/>
    </location>
</feature>
<reference evidence="10" key="2">
    <citation type="journal article" date="2022" name="Proc. Natl. Acad. Sci. U.S.A.">
        <title>Diploid-dominant life cycles characterize the early evolution of Fungi.</title>
        <authorList>
            <person name="Amses K.R."/>
            <person name="Simmons D.R."/>
            <person name="Longcore J.E."/>
            <person name="Mondo S.J."/>
            <person name="Seto K."/>
            <person name="Jeronimo G.H."/>
            <person name="Bonds A.E."/>
            <person name="Quandt C.A."/>
            <person name="Davis W.J."/>
            <person name="Chang Y."/>
            <person name="Federici B.A."/>
            <person name="Kuo A."/>
            <person name="LaButti K."/>
            <person name="Pangilinan J."/>
            <person name="Andreopoulos W."/>
            <person name="Tritt A."/>
            <person name="Riley R."/>
            <person name="Hundley H."/>
            <person name="Johnson J."/>
            <person name="Lipzen A."/>
            <person name="Barry K."/>
            <person name="Lang B.F."/>
            <person name="Cuomo C.A."/>
            <person name="Buchler N.E."/>
            <person name="Grigoriev I.V."/>
            <person name="Spatafora J.W."/>
            <person name="Stajich J.E."/>
            <person name="James T.Y."/>
        </authorList>
    </citation>
    <scope>NUCLEOTIDE SEQUENCE</scope>
    <source>
        <strain evidence="10">AG</strain>
    </source>
</reference>
<feature type="region of interest" description="Disordered" evidence="5">
    <location>
        <begin position="766"/>
        <end position="829"/>
    </location>
</feature>
<dbReference type="PROSITE" id="PS50009">
    <property type="entry name" value="RASGEF_CAT"/>
    <property type="match status" value="1"/>
</dbReference>
<evidence type="ECO:0000259" key="6">
    <source>
        <dbReference type="PROSITE" id="PS50002"/>
    </source>
</evidence>
<dbReference type="Pfam" id="PF25006">
    <property type="entry name" value="DUF7783"/>
    <property type="match status" value="1"/>
</dbReference>
<dbReference type="Pfam" id="PF00617">
    <property type="entry name" value="RasGEF"/>
    <property type="match status" value="1"/>
</dbReference>
<dbReference type="GeneID" id="75914915"/>
<dbReference type="InterPro" id="IPR056685">
    <property type="entry name" value="DUF7783"/>
</dbReference>
<proteinExistence type="predicted"/>
<dbReference type="InterPro" id="IPR036964">
    <property type="entry name" value="RASGEF_cat_dom_sf"/>
</dbReference>
<feature type="region of interest" description="Disordered" evidence="5">
    <location>
        <begin position="539"/>
        <end position="562"/>
    </location>
</feature>
<dbReference type="InterPro" id="IPR001202">
    <property type="entry name" value="WW_dom"/>
</dbReference>
<sequence length="1309" mass="147756">MNPPRVLCRVHALYAYQSGDPSALSFGKGDIIEVLTQLESGWWDGWCNGLRGWFPSNYVEVIEDEPEMIAGDFGLNQSTTATKPYNNHQANENQWFDENDFNHYNESTQHQQQFHELTARSKEQLRLSLASSDRSYSATPTTARSRSRTAANLSESSSMKNGLPPNWVKQTTEDGSGFYYYNLTTHKMRYTHPNDPDEEEESMDDFSDSDVNDFRAYNGNGRASPDMAASVQSRSKLAQEHPVSESEISQDEDLSDREFEPRIPPRSANRIKVAEKFVDDRSMASSGNHSRLSSVSSQGTQNKYLRDVDEHYPPNWTKKMTPQGRPYYCNMLTNETTWNIEDVDPTTGELLIQPGTPTQSTANEPISGSAADTESKRSSDHSHLSRRKVVDQQINEPLGWGKLSSLIAHAIHDLNSAARNGQRHLYRDLTTAVVESIRLMLYTSNSIDKENSPHLKNDKNLRTQYRAIMAALSKLVLSAKLASTMWSPPDAVVKMETDANDVLVAVRNFLGSAQEACIEIQDTDPRLLENGATSIASLQWRRKRNNSQSSARGPASELDEPQPRFFLHPEQVSILQNSATNMHGTIMSFIEYVRKVAEKKTNTNDVSSVTPNIQSATPLIIAQFRNLGNIISQFLNHVEDIAVDDALAHAGDLKFAKQSLYNSMGSLFVATQFITNDAPTPDELDANVAQVEQCATSVEESVWDICRAISQLTSERMSKPVVPAAVSQSPPPARSAQKTPPTSHQIRDTNDLLAWKIPDTSLSIDTGKDIGQDYFSTQDEDGRISPDTDISDRDELDDILASPEDDLSPQALAQRSMSDNPMSRRPDDKLKKFFGEDAAAAAKRRETTIGPASTVSNMPSAIGAPTSLNAPEVPWYLGYDYTPNDIVFNMEGQVKGGTLAALVERLTLHDYLDSKFINTFLLTYRSFCTTDEWFDLLMQRYNLPPPAGLTPEEVDVWSEKKLKLVRLRVFNVIKTWLENFYNEEEDQHIIARIMEFAEVTIRESMQFASEQLIKLVKKRMDADDTSQFRKMTLTPGIPAPQSILPKNMKRVRLLDIDPLEIARQLTVMDSRLYIKIKPVECLDKNWGREDSENIAANVKASIEYSNQITAWVTDSILSQTEIKKRCAIIKHWVQVAEKCRILNNFNTCMAILSAFDNSAIGRLRRTWDSVSARTMQTLAYIRKLMGANKNFNEYREIIHSVNPPCIPFLGIYLQDLTFIEDGNTNFLRKSNQLINFAKRMKTAEVIREIQQYQSSPYFLNAVPELQLFITTHLQSSRDEETCYNLSLALEPREREDEKIARLLKESGFS</sequence>
<evidence type="ECO:0000256" key="4">
    <source>
        <dbReference type="PROSITE-ProRule" id="PRU00192"/>
    </source>
</evidence>
<dbReference type="PROSITE" id="PS00720">
    <property type="entry name" value="RASGEF"/>
    <property type="match status" value="1"/>
</dbReference>
<feature type="domain" description="WW" evidence="8">
    <location>
        <begin position="310"/>
        <end position="343"/>
    </location>
</feature>
<dbReference type="SUPFAM" id="SSF48366">
    <property type="entry name" value="Ras GEF"/>
    <property type="match status" value="1"/>
</dbReference>
<dbReference type="SMART" id="SM00147">
    <property type="entry name" value="RasGEF"/>
    <property type="match status" value="1"/>
</dbReference>
<dbReference type="Pfam" id="PF00618">
    <property type="entry name" value="RasGEF_N"/>
    <property type="match status" value="1"/>
</dbReference>
<feature type="compositionally biased region" description="Acidic residues" evidence="5">
    <location>
        <begin position="794"/>
        <end position="807"/>
    </location>
</feature>
<dbReference type="PROSITE" id="PS50020">
    <property type="entry name" value="WW_DOMAIN_2"/>
    <property type="match status" value="2"/>
</dbReference>
<dbReference type="PANTHER" id="PTHR23113:SF368">
    <property type="entry name" value="CELL DIVISION CONTROL PROTEIN 25"/>
    <property type="match status" value="1"/>
</dbReference>
<dbReference type="CDD" id="cd00155">
    <property type="entry name" value="RasGEF"/>
    <property type="match status" value="1"/>
</dbReference>
<dbReference type="GO" id="GO:0005886">
    <property type="term" value="C:plasma membrane"/>
    <property type="evidence" value="ECO:0007669"/>
    <property type="project" value="TreeGrafter"/>
</dbReference>
<comment type="caution">
    <text evidence="10">The sequence shown here is derived from an EMBL/GenBank/DDBJ whole genome shotgun (WGS) entry which is preliminary data.</text>
</comment>
<evidence type="ECO:0000313" key="10">
    <source>
        <dbReference type="EMBL" id="KAI8578971.1"/>
    </source>
</evidence>
<keyword evidence="2 3" id="KW-0344">Guanine-nucleotide releasing factor</keyword>